<dbReference type="EMBL" id="JAUTXU010000191">
    <property type="protein sequence ID" value="KAK3699962.1"/>
    <property type="molecule type" value="Genomic_DNA"/>
</dbReference>
<evidence type="ECO:0000313" key="1">
    <source>
        <dbReference type="EMBL" id="KAK3699962.1"/>
    </source>
</evidence>
<organism evidence="1 2">
    <name type="scientific">Vermiconidia calcicola</name>
    <dbReference type="NCBI Taxonomy" id="1690605"/>
    <lineage>
        <taxon>Eukaryota</taxon>
        <taxon>Fungi</taxon>
        <taxon>Dikarya</taxon>
        <taxon>Ascomycota</taxon>
        <taxon>Pezizomycotina</taxon>
        <taxon>Dothideomycetes</taxon>
        <taxon>Dothideomycetidae</taxon>
        <taxon>Mycosphaerellales</taxon>
        <taxon>Extremaceae</taxon>
        <taxon>Vermiconidia</taxon>
    </lineage>
</organism>
<protein>
    <submittedName>
        <fullName evidence="1">Uncharacterized protein</fullName>
    </submittedName>
</protein>
<reference evidence="1" key="1">
    <citation type="submission" date="2023-07" db="EMBL/GenBank/DDBJ databases">
        <title>Black Yeasts Isolated from many extreme environments.</title>
        <authorList>
            <person name="Coleine C."/>
            <person name="Stajich J.E."/>
            <person name="Selbmann L."/>
        </authorList>
    </citation>
    <scope>NUCLEOTIDE SEQUENCE</scope>
    <source>
        <strain evidence="1">CCFEE 5714</strain>
    </source>
</reference>
<comment type="caution">
    <text evidence="1">The sequence shown here is derived from an EMBL/GenBank/DDBJ whole genome shotgun (WGS) entry which is preliminary data.</text>
</comment>
<evidence type="ECO:0000313" key="2">
    <source>
        <dbReference type="Proteomes" id="UP001281147"/>
    </source>
</evidence>
<accession>A0ACC3MNH5</accession>
<name>A0ACC3MNH5_9PEZI</name>
<dbReference type="Proteomes" id="UP001281147">
    <property type="component" value="Unassembled WGS sequence"/>
</dbReference>
<sequence>MAEPLSILNPHPRKIPGPELLHHLVATNPEDDRVAVEYLASDGTVESLTYTELHSRADCLAHTIRSTCRRTSEPNDSRFIVPIFLPQCPDLYIAELAVLKAGAAFCPVTLDAPEERLRFILQDVKARILLTTSELAQKLPELEGTAIILVDDIGPTNHAGVDEFEVVPSQPAYVMYTSGSTGLPKGVVLSHSAATQALLAHDDHIPHFSRFLQFASPTFDVSVFEIFFPLFRRCTLVCGERRDLLTDLPGFIKKMRVDAAELTPSVASSLLNGRKSVPTLNLLLTIGEMLKRDVVEEFGGSEGNEAVLYGMYGPTEATIHCTLQLAFSKDMSVRNIGIPLDTVSAFILKPTSDEEPTHEEVEILPVVEEGELAVGGYQLADEYLSRPEQTAAAFVRHPVYGRLYRTGDRARLTTNGHLECLGRINGGQVKLRGQRVELGEVEYAALKTPGCQTVVADVIKGSLIVFCVCMTDSVRQSDVQESCRNWLPAFMVPPDVLMLKTLPYLASGKVDRKALSQMYCDSKYTDNVSPDVLTPRLRAILDIVSNVLRTSINGQTDLSAAGLDSISSIRLTSRLKQAGFPQPNAATVLRLRTIHDIDKELDRLDRAETDCSSYQDSVTSEIAKSRDAVVNHSSVSHLMSETDDVVPSTPVQSAMLSETLRDSRAYCNWIELEIDPIREVEEVYQWAIDLLRVDLSNLLRHGSIDSRPDFRSVSACYTKHAEDARSEEQMEFWQRYLSDFSPTTLPPMTGKRPSRKLERTSWLELDVNMPALRERLQSLGCTAPMGFQAALAYLVASYTGNSDVTYGVVLSGRHIPVPGIEHIFGPCLNTLPLRTDLTTTRTFSDLLHLVQDRIREAQNHSLTPLSDIKRAASFSEGPLFDILFVWQQTSLDTEEVNQAVREADSADHHEFNLVLEFEPSPSSIKARITYQKALISKQQVQMLIRQIDILVDLLTHKPNTLIEELANCLPSDALSVSNPSPSFASTGYGLLSQIELRTRETPSAPALVFTATINVAGARTDVLTYQELNSYANRLAHFLRALKTFPDELVCICMDKSVHLYIAILAGIKAGFGYLPLVPTTPLPRVQSILRQSRVKLCLCDTDAAPKFESFADVRAVDVTKLELHGFSDDNLAVQLFGSQVAYTVFTSGSTGEPKGVAVTMSNLLGNLQVLAEIYHPEPGDRLLQACSQAFDVSVFEIFFAFYTGMCLCSAPNDLLFRDLEGSIRTLDISHLSLTPTVAALIDPDKVPSVRFLVTAGEAVTDLVHRKWAGRGLHQGYGPSETTNICTLKTNVSPDDALGNIGRPLRNTSGFVVSLDGDFQLLPLGGVGEYAFGGEQVFRGYVARDSLNAEKILEHPQYGRLYRSGDIGRILPDGTLLISGRVDDQIKIRGNRVELGEINAIVLKNPSVRDCTTIVLGQDTAQQTLATFVVLQSYQVAEDGEQLATVNLHNVSELFTNLEKSLPHYMVPNTILPVSNLPRTPQGKLDRRALEHRLDELDKAAKSRFSRNHEALEDGEAWSAEETTIAAALADTLQIPSDLIARNSSFLALGLNSLTAIALARSIRVRLDTEVTVSMILNNPTCARLHRDIQDQAVTSTVNGHIDSSDLLPPHVIEDVRGRHPPEDGNIECILPATPLQQAMLSSGSGSSNSNPSYRNSTTLRVNGDVSKIMEAWATMMRRYSILRTQFVTTNEPAHPYVQMILSHLPLPWRQHEDRTPCGTDCNQSQVSALRPFCIDFYTAGSTVKLVLRMHHALYDGTSMSLLLREVESLHREEALRPPVPMAPFLAEAKAHNSESAIAFWSSKLQGYSPRLVPAPPSRKAIMESSIELQIPIPSRALDGYCQRYALSQLAVFQAAFFKVLACTQDTDDICFGNVVSGRSVAVPDIERLVAPCFNTIPIRVKTTGFTSNLELARRMHQYNVDALGYQLTPLRRVQALSKSPSKHLFDALLLLQPPQSPLDSTVWVLEEDEGPMDMPLVIEIIPKDDSYKLLLHYQDPQVEQATAASLTRAFTSAVESCLKFPSSNVKDFYEYDTNEIAACLASDTTCNGETHEPSISPEDGEVSEEEDMIRRVFAELAGLNETSISRSTSMYQIGLDSLNAAQVAARLRSLGVAVDAADVMETLTPIALAGLAGGRRGTMTLPKQPGVDFQAFDQERRQQIASVLDVDEQVFENVRPCTSSQSGMLAQSLTSGGRLYINHVAYLMPEGVSRADIERAWRAVIARHQVLHMGFHQLQGSKYPFAMGIFKPSVATTPIVDAEVDASLASIECRAAKAIMEAMASQPWRITMQRSEHGITMVLSLHHALYDANSLRIILSDLVQALASSRLKRPTDIDAILQSTLSAEADEEGSTSKYWSELLRESTISKFPDLAATTSETRWLQCASHTCELSLTTVEQFCRREAATIQALGQTVWALLLAAYTGEGKVMFGTVLSGTHIPDAQGTPFPSITTIPVPCDTGRSNADILRHMTKFNGIAHRHRHAPLADIQRLAGNPRGHLFDTVFVYQKTESADNELDWTVVRETAAVDYAASLELEVDSDYNIVLRLTTDGSRIPQEHASLMLKQYDHLLMEMVSSRSQRPESPLHSILPARHEALPSASDFLHGLFEDTARNYPDRTALEFVDNFSNGTPSIRTWTYMELNERGNQIANLLRRSDVPPNSIVAISMNKSPEASFGFLGILKAGCAFLAIDPELPESRVQYILQDSGARMMFVDHSAPSNAGTEVVPCIRLSEACLMDQPSSPVDSEELTTNSDCYCLYTSGTTGTPKGCEITHENAVQAIMAFQRLFSGRWTKTSRWLQFASYWFDVAVLEQFWSWSVGITVVSAPRDLILEDIPHMIRKLRITHIDLTPSLARLVQPEDVPSLWGGVFITGGEALKQGIIDAWGPKKTVCNGYGPTEATIGVTMNRYIGTDAKPSNIGRQFDNVGTCVLHPDEKEAVLRGAVGELCISGKLVGKGYLNRPELTKQSFPFVDWLDARVYRTGDLVRMLFDDSFMFVGRKDSQAKLRGQRLEVSEIDNVIRKSDATIAYVASLVIKADEAARETLVSFITIKDQAQKRELRIDRSGSIQRLLKTAREACIASLPGYMVPTYILPINFLPLTVNNKADNKRLAELFRSCSLEHLNGLQDDEEDAGTLNPTERTICEALAELLPVQQQEITRRSNLFSLGLSSISAISFSSVLKRNGFQKASVTTIMSNPTLRQLSTALTGEQQGYRDDQTSIEQAKLSITAFAQRYGSVAAQTLGLTIDEIETVAPCSPLQQGLILDSLRDDNQPYFNDFCYSLHRADFERLQIALQKLVDTVQILRTRFIATDDGFAQAVVRSTQPPLSTWAIRQQDFDTLRSEKKEQWLLVNERSLHRPFEVHIVRTNTRAYMIVHVHHALYDGISYDGLFNHLFRIYVSGSVGDLGQSFISALPYGPLRPIKDGKTFWTARLESDRRGSLPKTEDAIGDNDPMLTLELSQSTKLEAVRRRLGVSHQAVAQACFEIALRQTIPSVGAYGIVVSGRSIELEGADHILGPMFNTIPQPLIVNSESFLPEYIRRCHNMNVESLPYQHTPLRDIRKWCPTAATFDVLFVFQHKVTLEQPENNEVFQLIAGRPRADYPLACEVEITDEGRMSVTLFAQSQYMSSKHLHCLLASFQIALDHISDEATLGELFGVESTPDWPKPQANGNTTPYVNGVEYFEWTQQATNIRQTIADVAGLDPSAIDAHTTIFALGLDSIDAVKLASRLKKAGMSIPVSKILQAQRIPKMLRAIETSQRTKEHSEGSSSLDVLMKGLEAAIRPRLSHSENIEKILPSTPHQEGLVADMLRSDLHEYFNHDILRLRPGLDLDQLQNAWQMVIDGTSVLRTSFTEVTNPEIDAVYAQVVHRSHKLRINHIEAEHIHEHAETFEGVRQDSLANIESEPPLRLTIVTTPSDRYLILSLAHALYDGYSLALLHEDVQRAYRNAFLVRPPYEEVIEEALNATSEDARRFWAGALSGASVHSLPRRSSAGAGSETHRAEIKSNLSVKTVREFCQSNGVSMQALAQTCWALTLAAHTHSLEVLFGVVLACRDTDQAQEIMFPTMNTIVVRSSLHGSRAQMLQYMQSMISDARPYHRTPLRTIQAAAAGKVIRSKDSPIGNDLFDSLFIYQNRPTSEEHPAAPLYDSVGGQSNVEYPVAVEMEAVADVLVIRTACKDNVLDERGTAELLNDADRVLQAIVASPDEPTVNFEGSAVSICGLRPFRLENSTSRESASVGEGTEGEETADAVSPLTQTIVEALAQVAKVPLADISSASSIESIGIDSISAIKLAAVLRKKSIRLSVSEILRAKTAARMASTAESKTAGHECGLPQTSSVEIVRQACQRFMLKDMAAKAGLELGNVEVILPATAGQVYMLRMWQKTAGQLFYPTFSYQVIDFHDQKRIEDGWSKLVARHAILRTAFCATGDSEMPMLQVVLRDTPRGVRHEGGSEGTDLGGRQQQPMVSLRARKADEGYLLDLKIHHALYDAVSLPLVIEDFRLLLSEQRLPDRKLEYAYFLALAATQQALNERKVFWKHYLQNVRPMRLRQPQTDGAQMRVEIFKPGIFSMAAELEAVARREGLSLQAILFAAYAKVYTSLAAVAIDASDNEASDVVLGIYLSNRSHLTDLESLPAPTVNLVPLLVRSPKEKSVLELAKQVQRDLQAIGDTAARCSVALWEVVEWTGVQVDTFVNFLKLPDSPNEQEDGGNRSEQDGGVLIHPVDGLRLQERQRVAEAPQNSTEKMLPELEDLRGSVVDAYQVSHVPVHRLDFSRAVTDKRQHSLDIEMTVTNDGKLDVGLFCPEELLGLQRAGEALQEMVAMLEKVVGKARE</sequence>
<gene>
    <name evidence="1" type="ORF">LTR37_016206</name>
</gene>
<keyword evidence="2" id="KW-1185">Reference proteome</keyword>
<proteinExistence type="predicted"/>